<sequence>MKLDTSTSFSQVLGIDLPLVQGPFGGGLSTVELAATVAQNGGLGSFGAHSLDGDGISDVVSSIKAQTDRAFALNLWVADHDQGGDDMSVETFDRAWQIYEPYFREFGLEQPEPPKHYHPRFEDQIDALIEARPHAFSFVFGIPSAAILEKCRKSGIITIGAATTPAEVEALDTAGVDAMVASGFEAGGHRPSFIESAEASLMGTAVLVRLAVTKTKKPIIAAGGIADATGIRSALAAGAQAAQLGTAFIACKESGTADIHREVLFSGRTQRTVLTRSYTGRLARGIPNRVIAEFDKRAGELPPFPIHGWFVGKLKAAAMAANIEDFVSLYAGQAAPLLKHRTASALVAAIREEL</sequence>
<keyword evidence="6" id="KW-0560">Oxidoreductase</keyword>
<name>A0A6I4M7K9_9SPHN</name>
<evidence type="ECO:0000256" key="9">
    <source>
        <dbReference type="ARBA" id="ARBA00049401"/>
    </source>
</evidence>
<dbReference type="RefSeq" id="WP_160354041.1">
    <property type="nucleotide sequence ID" value="NZ_SDWJ01000002.1"/>
</dbReference>
<evidence type="ECO:0000256" key="2">
    <source>
        <dbReference type="ARBA" id="ARBA00009881"/>
    </source>
</evidence>
<dbReference type="AlphaFoldDB" id="A0A6I4M7K9"/>
<organism evidence="10 11">
    <name type="scientific">Sphingorhabdus profundilacus</name>
    <dbReference type="NCBI Taxonomy" id="2509718"/>
    <lineage>
        <taxon>Bacteria</taxon>
        <taxon>Pseudomonadati</taxon>
        <taxon>Pseudomonadota</taxon>
        <taxon>Alphaproteobacteria</taxon>
        <taxon>Sphingomonadales</taxon>
        <taxon>Sphingomonadaceae</taxon>
        <taxon>Sphingorhabdus</taxon>
    </lineage>
</organism>
<dbReference type="GO" id="GO:0018580">
    <property type="term" value="F:nitronate monooxygenase activity"/>
    <property type="evidence" value="ECO:0007669"/>
    <property type="project" value="InterPro"/>
</dbReference>
<accession>A0A6I4M7K9</accession>
<proteinExistence type="inferred from homology"/>
<keyword evidence="7 10" id="KW-0503">Monooxygenase</keyword>
<dbReference type="CDD" id="cd04730">
    <property type="entry name" value="NPD_like"/>
    <property type="match status" value="1"/>
</dbReference>
<evidence type="ECO:0000313" key="11">
    <source>
        <dbReference type="Proteomes" id="UP000471147"/>
    </source>
</evidence>
<keyword evidence="3" id="KW-0216">Detoxification</keyword>
<comment type="similarity">
    <text evidence="2">Belongs to the nitronate monooxygenase family. NMO class I subfamily.</text>
</comment>
<keyword evidence="11" id="KW-1185">Reference proteome</keyword>
<dbReference type="InterPro" id="IPR004136">
    <property type="entry name" value="NMO"/>
</dbReference>
<evidence type="ECO:0000256" key="8">
    <source>
        <dbReference type="ARBA" id="ARBA00031155"/>
    </source>
</evidence>
<evidence type="ECO:0000256" key="6">
    <source>
        <dbReference type="ARBA" id="ARBA00023002"/>
    </source>
</evidence>
<dbReference type="OrthoDB" id="9778912at2"/>
<dbReference type="PANTHER" id="PTHR42747">
    <property type="entry name" value="NITRONATE MONOOXYGENASE-RELATED"/>
    <property type="match status" value="1"/>
</dbReference>
<dbReference type="PANTHER" id="PTHR42747:SF3">
    <property type="entry name" value="NITRONATE MONOOXYGENASE-RELATED"/>
    <property type="match status" value="1"/>
</dbReference>
<evidence type="ECO:0000256" key="1">
    <source>
        <dbReference type="ARBA" id="ARBA00001917"/>
    </source>
</evidence>
<evidence type="ECO:0000256" key="5">
    <source>
        <dbReference type="ARBA" id="ARBA00022643"/>
    </source>
</evidence>
<keyword evidence="5" id="KW-0288">FMN</keyword>
<keyword evidence="4" id="KW-0285">Flavoprotein</keyword>
<dbReference type="EMBL" id="SDWJ01000002">
    <property type="protein sequence ID" value="MVZ98085.1"/>
    <property type="molecule type" value="Genomic_DNA"/>
</dbReference>
<dbReference type="SUPFAM" id="SSF51412">
    <property type="entry name" value="Inosine monophosphate dehydrogenase (IMPDH)"/>
    <property type="match status" value="1"/>
</dbReference>
<comment type="catalytic activity">
    <reaction evidence="9">
        <text>3 propionate 3-nitronate + 3 O2 + H2O = 3 3-oxopropanoate + 2 nitrate + nitrite + H2O2 + 3 H(+)</text>
        <dbReference type="Rhea" id="RHEA:57332"/>
        <dbReference type="ChEBI" id="CHEBI:15377"/>
        <dbReference type="ChEBI" id="CHEBI:15378"/>
        <dbReference type="ChEBI" id="CHEBI:15379"/>
        <dbReference type="ChEBI" id="CHEBI:16240"/>
        <dbReference type="ChEBI" id="CHEBI:16301"/>
        <dbReference type="ChEBI" id="CHEBI:17632"/>
        <dbReference type="ChEBI" id="CHEBI:33190"/>
        <dbReference type="ChEBI" id="CHEBI:136067"/>
    </reaction>
</comment>
<protein>
    <recommendedName>
        <fullName evidence="8">Propionate 3-nitronate monooxygenase</fullName>
    </recommendedName>
</protein>
<gene>
    <name evidence="10" type="ORF">EUU23_10315</name>
</gene>
<dbReference type="GO" id="GO:0009636">
    <property type="term" value="P:response to toxic substance"/>
    <property type="evidence" value="ECO:0007669"/>
    <property type="project" value="UniProtKB-KW"/>
</dbReference>
<dbReference type="Gene3D" id="3.20.20.70">
    <property type="entry name" value="Aldolase class I"/>
    <property type="match status" value="1"/>
</dbReference>
<dbReference type="Pfam" id="PF03060">
    <property type="entry name" value="NMO"/>
    <property type="match status" value="1"/>
</dbReference>
<dbReference type="Proteomes" id="UP000471147">
    <property type="component" value="Unassembled WGS sequence"/>
</dbReference>
<dbReference type="InterPro" id="IPR013785">
    <property type="entry name" value="Aldolase_TIM"/>
</dbReference>
<evidence type="ECO:0000313" key="10">
    <source>
        <dbReference type="EMBL" id="MVZ98085.1"/>
    </source>
</evidence>
<comment type="cofactor">
    <cofactor evidence="1">
        <name>FMN</name>
        <dbReference type="ChEBI" id="CHEBI:58210"/>
    </cofactor>
</comment>
<evidence type="ECO:0000256" key="3">
    <source>
        <dbReference type="ARBA" id="ARBA00022575"/>
    </source>
</evidence>
<evidence type="ECO:0000256" key="4">
    <source>
        <dbReference type="ARBA" id="ARBA00022630"/>
    </source>
</evidence>
<evidence type="ECO:0000256" key="7">
    <source>
        <dbReference type="ARBA" id="ARBA00023033"/>
    </source>
</evidence>
<comment type="caution">
    <text evidence="10">The sequence shown here is derived from an EMBL/GenBank/DDBJ whole genome shotgun (WGS) entry which is preliminary data.</text>
</comment>
<reference evidence="10 11" key="1">
    <citation type="submission" date="2019-01" db="EMBL/GenBank/DDBJ databases">
        <title>Sphingorhabdus lacus sp.nov., isolated from an oligotrophic freshwater lake.</title>
        <authorList>
            <person name="Park M."/>
        </authorList>
    </citation>
    <scope>NUCLEOTIDE SEQUENCE [LARGE SCALE GENOMIC DNA]</scope>
    <source>
        <strain evidence="10 11">IMCC26285</strain>
    </source>
</reference>